<dbReference type="OrthoDB" id="366230at2759"/>
<evidence type="ECO:0000313" key="5">
    <source>
        <dbReference type="EMBL" id="CAD2215444.1"/>
    </source>
</evidence>
<comment type="subcellular location">
    <subcellularLocation>
        <location evidence="1">Cytoplasm</location>
    </subcellularLocation>
</comment>
<dbReference type="SMART" id="SM00320">
    <property type="entry name" value="WD40"/>
    <property type="match status" value="4"/>
</dbReference>
<keyword evidence="4" id="KW-0677">Repeat</keyword>
<dbReference type="InterPro" id="IPR036322">
    <property type="entry name" value="WD40_repeat_dom_sf"/>
</dbReference>
<accession>A0A7G2C8K9</accession>
<sequence>MAMVWELSDPMHPRCILEAPDEVQVLRFCPSRPNIVAGGSMNGQVFLWDLSDAAKVAGYQGNQPQVTPEAVLTGEFKEAGEVLPMAEHVKGVTLENDGDVVVPRLQPFQLSRVELSHQRPVHDLQWFPSNVECTFDGKQTVVEESHQFITVSDDGSMMVWDTRPEYLPQEKLRKIRHQSKTGGQAVPWVPLNKYLLTNKDGTANLMAFRVFLDGLMADKETPSYVMAVGTTNGELCTCSLATRGTSSLGGIVAALGTTSDNRCVRQVLEAHSGPVYSVERHPTIGDVFLTCGDHTFKVWRDGLELPLYTSPFLDSSVTCAGWSPGRPAVVFVGTEDGKVEVWDLLDRNAEPLLVHHLVQDAITTLSFKPMPPVLPANYSQQVGIGTALGSFHWYLLPTALSKAPSTEKGTSGPCLSARYDGCSTTHGGGASVRWSLSVMVTVAPRC</sequence>
<name>A0A7G2C8K9_9TRYP</name>
<dbReference type="GO" id="GO:0036159">
    <property type="term" value="P:inner dynein arm assembly"/>
    <property type="evidence" value="ECO:0007669"/>
    <property type="project" value="TreeGrafter"/>
</dbReference>
<dbReference type="InterPro" id="IPR015943">
    <property type="entry name" value="WD40/YVTN_repeat-like_dom_sf"/>
</dbReference>
<dbReference type="EMBL" id="LR877149">
    <property type="protein sequence ID" value="CAD2215444.1"/>
    <property type="molecule type" value="Genomic_DNA"/>
</dbReference>
<proteinExistence type="predicted"/>
<dbReference type="InterPro" id="IPR050687">
    <property type="entry name" value="Dynein_IC"/>
</dbReference>
<evidence type="ECO:0000256" key="1">
    <source>
        <dbReference type="ARBA" id="ARBA00004496"/>
    </source>
</evidence>
<dbReference type="Gene3D" id="2.130.10.10">
    <property type="entry name" value="YVTN repeat-like/Quinoprotein amine dehydrogenase"/>
    <property type="match status" value="2"/>
</dbReference>
<dbReference type="GO" id="GO:0036156">
    <property type="term" value="C:inner dynein arm"/>
    <property type="evidence" value="ECO:0007669"/>
    <property type="project" value="TreeGrafter"/>
</dbReference>
<dbReference type="InterPro" id="IPR001680">
    <property type="entry name" value="WD40_rpt"/>
</dbReference>
<dbReference type="GO" id="GO:0045503">
    <property type="term" value="F:dynein light chain binding"/>
    <property type="evidence" value="ECO:0007669"/>
    <property type="project" value="TreeGrafter"/>
</dbReference>
<keyword evidence="6" id="KW-1185">Reference proteome</keyword>
<organism evidence="5 6">
    <name type="scientific">Angomonas deanei</name>
    <dbReference type="NCBI Taxonomy" id="59799"/>
    <lineage>
        <taxon>Eukaryota</taxon>
        <taxon>Discoba</taxon>
        <taxon>Euglenozoa</taxon>
        <taxon>Kinetoplastea</taxon>
        <taxon>Metakinetoplastina</taxon>
        <taxon>Trypanosomatida</taxon>
        <taxon>Trypanosomatidae</taxon>
        <taxon>Strigomonadinae</taxon>
        <taxon>Angomonas</taxon>
    </lineage>
</organism>
<dbReference type="VEuPathDB" id="TriTrypDB:ADEAN_000289900"/>
<evidence type="ECO:0000256" key="4">
    <source>
        <dbReference type="ARBA" id="ARBA00022737"/>
    </source>
</evidence>
<dbReference type="PANTHER" id="PTHR12442:SF5">
    <property type="entry name" value="DYNEIN AXONEMAL INTERMEDIATE CHAIN 3"/>
    <property type="match status" value="1"/>
</dbReference>
<gene>
    <name evidence="5" type="ORF">ADEAN_000289900</name>
</gene>
<dbReference type="Proteomes" id="UP000515908">
    <property type="component" value="Chromosome 05"/>
</dbReference>
<keyword evidence="2" id="KW-0963">Cytoplasm</keyword>
<protein>
    <submittedName>
        <fullName evidence="5">WD domain, G-beta repeat, putative</fullName>
    </submittedName>
</protein>
<dbReference type="Pfam" id="PF00400">
    <property type="entry name" value="WD40"/>
    <property type="match status" value="3"/>
</dbReference>
<dbReference type="SUPFAM" id="SSF50978">
    <property type="entry name" value="WD40 repeat-like"/>
    <property type="match status" value="1"/>
</dbReference>
<reference evidence="5 6" key="1">
    <citation type="submission" date="2020-08" db="EMBL/GenBank/DDBJ databases">
        <authorList>
            <person name="Newling K."/>
            <person name="Davey J."/>
            <person name="Forrester S."/>
        </authorList>
    </citation>
    <scope>NUCLEOTIDE SEQUENCE [LARGE SCALE GENOMIC DNA]</scope>
    <source>
        <strain evidence="6">Crithidia deanei Carvalho (ATCC PRA-265)</strain>
    </source>
</reference>
<dbReference type="PANTHER" id="PTHR12442">
    <property type="entry name" value="DYNEIN INTERMEDIATE CHAIN"/>
    <property type="match status" value="1"/>
</dbReference>
<evidence type="ECO:0000256" key="2">
    <source>
        <dbReference type="ARBA" id="ARBA00022490"/>
    </source>
</evidence>
<dbReference type="GO" id="GO:0060294">
    <property type="term" value="P:cilium movement involved in cell motility"/>
    <property type="evidence" value="ECO:0007669"/>
    <property type="project" value="TreeGrafter"/>
</dbReference>
<evidence type="ECO:0000256" key="3">
    <source>
        <dbReference type="ARBA" id="ARBA00022574"/>
    </source>
</evidence>
<dbReference type="AlphaFoldDB" id="A0A7G2C8K9"/>
<dbReference type="GO" id="GO:0045504">
    <property type="term" value="F:dynein heavy chain binding"/>
    <property type="evidence" value="ECO:0007669"/>
    <property type="project" value="TreeGrafter"/>
</dbReference>
<keyword evidence="3" id="KW-0853">WD repeat</keyword>
<evidence type="ECO:0000313" key="6">
    <source>
        <dbReference type="Proteomes" id="UP000515908"/>
    </source>
</evidence>